<dbReference type="GO" id="GO:0008270">
    <property type="term" value="F:zinc ion binding"/>
    <property type="evidence" value="ECO:0007669"/>
    <property type="project" value="UniProtKB-KW"/>
</dbReference>
<dbReference type="InterPro" id="IPR042448">
    <property type="entry name" value="CCNB1IP1"/>
</dbReference>
<dbReference type="AlphaFoldDB" id="A0A8H8TW69"/>
<keyword evidence="1" id="KW-0862">Zinc</keyword>
<reference evidence="5 6" key="1">
    <citation type="submission" date="2018-05" db="EMBL/GenBank/DDBJ databases">
        <title>Genome sequencing and assembly of the regulated plant pathogen Lachnellula willkommii and related sister species for the development of diagnostic species identification markers.</title>
        <authorList>
            <person name="Giroux E."/>
            <person name="Bilodeau G."/>
        </authorList>
    </citation>
    <scope>NUCLEOTIDE SEQUENCE [LARGE SCALE GENOMIC DNA]</scope>
    <source>
        <strain evidence="5 6">CBS 185.66</strain>
    </source>
</reference>
<evidence type="ECO:0000313" key="6">
    <source>
        <dbReference type="Proteomes" id="UP000431533"/>
    </source>
</evidence>
<keyword evidence="1" id="KW-0479">Metal-binding</keyword>
<comment type="caution">
    <text evidence="5">The sequence shown here is derived from an EMBL/GenBank/DDBJ whole genome shotgun (WGS) entry which is preliminary data.</text>
</comment>
<evidence type="ECO:0000256" key="2">
    <source>
        <dbReference type="SAM" id="Coils"/>
    </source>
</evidence>
<dbReference type="Proteomes" id="UP000431533">
    <property type="component" value="Unassembled WGS sequence"/>
</dbReference>
<dbReference type="RefSeq" id="XP_031003352.1">
    <property type="nucleotide sequence ID" value="XM_031151226.1"/>
</dbReference>
<accession>A0A8H8TW69</accession>
<dbReference type="PANTHER" id="PTHR14305">
    <property type="entry name" value="E3 UBIQUITIN-PROTEIN LIGASE CCNB1IP1"/>
    <property type="match status" value="1"/>
</dbReference>
<keyword evidence="2" id="KW-0175">Coiled coil</keyword>
<dbReference type="GO" id="GO:0061630">
    <property type="term" value="F:ubiquitin protein ligase activity"/>
    <property type="evidence" value="ECO:0007669"/>
    <property type="project" value="InterPro"/>
</dbReference>
<evidence type="ECO:0000313" key="5">
    <source>
        <dbReference type="EMBL" id="TVY24564.1"/>
    </source>
</evidence>
<feature type="compositionally biased region" description="Polar residues" evidence="3">
    <location>
        <begin position="290"/>
        <end position="302"/>
    </location>
</feature>
<dbReference type="GO" id="GO:0007131">
    <property type="term" value="P:reciprocal meiotic recombination"/>
    <property type="evidence" value="ECO:0007669"/>
    <property type="project" value="InterPro"/>
</dbReference>
<feature type="coiled-coil region" evidence="2">
    <location>
        <begin position="124"/>
        <end position="186"/>
    </location>
</feature>
<name>A0A8H8TW69_9HELO</name>
<dbReference type="GeneID" id="41986484"/>
<evidence type="ECO:0000256" key="1">
    <source>
        <dbReference type="PROSITE-ProRule" id="PRU00175"/>
    </source>
</evidence>
<dbReference type="Pfam" id="PF14634">
    <property type="entry name" value="zf-RING_5"/>
    <property type="match status" value="1"/>
</dbReference>
<feature type="domain" description="RING-type" evidence="4">
    <location>
        <begin position="12"/>
        <end position="54"/>
    </location>
</feature>
<dbReference type="SUPFAM" id="SSF57850">
    <property type="entry name" value="RING/U-box"/>
    <property type="match status" value="1"/>
</dbReference>
<feature type="region of interest" description="Disordered" evidence="3">
    <location>
        <begin position="221"/>
        <end position="327"/>
    </location>
</feature>
<evidence type="ECO:0000256" key="3">
    <source>
        <dbReference type="SAM" id="MobiDB-lite"/>
    </source>
</evidence>
<feature type="compositionally biased region" description="Polar residues" evidence="3">
    <location>
        <begin position="221"/>
        <end position="238"/>
    </location>
</feature>
<feature type="compositionally biased region" description="Polar residues" evidence="3">
    <location>
        <begin position="265"/>
        <end position="280"/>
    </location>
</feature>
<keyword evidence="1" id="KW-0863">Zinc-finger</keyword>
<dbReference type="PANTHER" id="PTHR14305:SF0">
    <property type="entry name" value="E3 UBIQUITIN-PROTEIN LIGASE CCNB1IP1"/>
    <property type="match status" value="1"/>
</dbReference>
<dbReference type="PROSITE" id="PS50089">
    <property type="entry name" value="ZF_RING_2"/>
    <property type="match status" value="1"/>
</dbReference>
<dbReference type="EMBL" id="QGMH01000126">
    <property type="protein sequence ID" value="TVY24564.1"/>
    <property type="molecule type" value="Genomic_DNA"/>
</dbReference>
<dbReference type="OrthoDB" id="441210at2759"/>
<keyword evidence="6" id="KW-1185">Reference proteome</keyword>
<dbReference type="InterPro" id="IPR001841">
    <property type="entry name" value="Znf_RING"/>
</dbReference>
<gene>
    <name evidence="5" type="primary">CCNB1IP1</name>
    <name evidence="5" type="ORF">LHYA1_G006286</name>
</gene>
<organism evidence="5 6">
    <name type="scientific">Lachnellula hyalina</name>
    <dbReference type="NCBI Taxonomy" id="1316788"/>
    <lineage>
        <taxon>Eukaryota</taxon>
        <taxon>Fungi</taxon>
        <taxon>Dikarya</taxon>
        <taxon>Ascomycota</taxon>
        <taxon>Pezizomycotina</taxon>
        <taxon>Leotiomycetes</taxon>
        <taxon>Helotiales</taxon>
        <taxon>Lachnaceae</taxon>
        <taxon>Lachnellula</taxon>
    </lineage>
</organism>
<sequence>MEYTLRCNDLKCRKELNDHAVVTTCSHVFCVECSNRCQLSGQHDGMRRICPACDAYLPNPDDVVVTNLNPTEDYKTSVLSGLSPNTIMECAGRALSWWAYQTAQEIVYQEYMAKNLSEKYSLLNTQMDKIISDANSEISNLRNKVSNMQVDQDGFRRKNEELFQALREKTRKHLQTQELYDKLKRRAMLGQVQNAASDAVDHTIQASVTANRYADRLEEQNQQPHFTNQQSISLQNTGPPDDGRNMGPPNFRGSNGGNGWAGNSIRESTQQNQPIQTPSTHRQRFAPENQPLSRLGPSNMQFNGPIGTPMHQKRPSPRQPLANLGANTGGGSGFAGYGMSAGMKVSNPASANGATRPLVRSRVVAQRPVPVFQISRDSAFAPPRALNMFSNETGQY</sequence>
<proteinExistence type="predicted"/>
<protein>
    <submittedName>
        <fullName evidence="5">E3 ubiquitin-protein ligase</fullName>
    </submittedName>
</protein>
<evidence type="ECO:0000259" key="4">
    <source>
        <dbReference type="PROSITE" id="PS50089"/>
    </source>
</evidence>
<dbReference type="GO" id="GO:0000795">
    <property type="term" value="C:synaptonemal complex"/>
    <property type="evidence" value="ECO:0007669"/>
    <property type="project" value="InterPro"/>
</dbReference>